<dbReference type="OrthoDB" id="5790032at2759"/>
<gene>
    <name evidence="15" type="ORF">CAMP_LOCUS15126</name>
</gene>
<evidence type="ECO:0000256" key="11">
    <source>
        <dbReference type="PIRSR" id="PIRSR601461-2"/>
    </source>
</evidence>
<dbReference type="PROSITE" id="PS00141">
    <property type="entry name" value="ASP_PROTEASE"/>
    <property type="match status" value="1"/>
</dbReference>
<dbReference type="InterPro" id="IPR034164">
    <property type="entry name" value="Pepsin-like_dom"/>
</dbReference>
<dbReference type="EMBL" id="CANHGI010000005">
    <property type="protein sequence ID" value="CAI5452489.1"/>
    <property type="molecule type" value="Genomic_DNA"/>
</dbReference>
<dbReference type="CDD" id="cd05471">
    <property type="entry name" value="pepsin_like"/>
    <property type="match status" value="1"/>
</dbReference>
<dbReference type="InterPro" id="IPR021109">
    <property type="entry name" value="Peptidase_aspartic_dom_sf"/>
</dbReference>
<evidence type="ECO:0000259" key="14">
    <source>
        <dbReference type="PROSITE" id="PS51767"/>
    </source>
</evidence>
<comment type="caution">
    <text evidence="15">The sequence shown here is derived from an EMBL/GenBank/DDBJ whole genome shotgun (WGS) entry which is preliminary data.</text>
</comment>
<feature type="signal peptide" evidence="13">
    <location>
        <begin position="1"/>
        <end position="15"/>
    </location>
</feature>
<dbReference type="PRINTS" id="PR00792">
    <property type="entry name" value="PEPSIN"/>
</dbReference>
<evidence type="ECO:0000256" key="8">
    <source>
        <dbReference type="ARBA" id="ARBA00023157"/>
    </source>
</evidence>
<dbReference type="PROSITE" id="PS51767">
    <property type="entry name" value="PEPTIDASE_A1"/>
    <property type="match status" value="1"/>
</dbReference>
<accession>A0A9P1IYF9</accession>
<feature type="active site" evidence="10">
    <location>
        <position position="89"/>
    </location>
</feature>
<dbReference type="GO" id="GO:0006508">
    <property type="term" value="P:proteolysis"/>
    <property type="evidence" value="ECO:0007669"/>
    <property type="project" value="UniProtKB-KW"/>
</dbReference>
<keyword evidence="6 12" id="KW-0064">Aspartyl protease</keyword>
<dbReference type="InterPro" id="IPR001461">
    <property type="entry name" value="Aspartic_peptidase_A1"/>
</dbReference>
<keyword evidence="4 12" id="KW-0645">Protease</keyword>
<comment type="similarity">
    <text evidence="2 12">Belongs to the peptidase A1 family.</text>
</comment>
<protein>
    <recommendedName>
        <fullName evidence="14">Peptidase A1 domain-containing protein</fullName>
    </recommendedName>
</protein>
<sequence length="389" mass="41729">MKTIILLALFGLSLAAVHQHSLVWRESKKVQMIRNGEYKAYLEYLNHLRAASPSEFASLPQNVNDFGDYEYLGNITVGTPDQKFVVVLDTGSANLWVPGPSCRTYCSAKNKYQSGQSSTYVKNGQSWSIQYGSGSAKGILAQDTVRFGDVGQSQLAVPTTTFGVASQISSDFNNDAADGILGLAFTSLAVDGVVPPLINAINQGLLDQPLFTVWLEHRGMLNNVGGGVFTYGAVDTTNCGSVIGYQPLSSATYYQFKVAGFALGSYSSNSAVDVISDTGTSFLGGPQTVVDGLATAAGATYDSSYELYFIDCDATPGSLDITIGSTKYSIQPVNYIVKVDENLCVFGAFAFDFGGYGPSWILGDPFIRQYCNIYDIGNQRMGFAPSLQK</sequence>
<evidence type="ECO:0000256" key="2">
    <source>
        <dbReference type="ARBA" id="ARBA00007447"/>
    </source>
</evidence>
<keyword evidence="7 12" id="KW-0378">Hydrolase</keyword>
<organism evidence="15 16">
    <name type="scientific">Caenorhabditis angaria</name>
    <dbReference type="NCBI Taxonomy" id="860376"/>
    <lineage>
        <taxon>Eukaryota</taxon>
        <taxon>Metazoa</taxon>
        <taxon>Ecdysozoa</taxon>
        <taxon>Nematoda</taxon>
        <taxon>Chromadorea</taxon>
        <taxon>Rhabditida</taxon>
        <taxon>Rhabditina</taxon>
        <taxon>Rhabditomorpha</taxon>
        <taxon>Rhabditoidea</taxon>
        <taxon>Rhabditidae</taxon>
        <taxon>Peloderinae</taxon>
        <taxon>Caenorhabditis</taxon>
    </lineage>
</organism>
<dbReference type="FunFam" id="2.40.70.10:FF:000062">
    <property type="entry name" value="ASpartyl Protease"/>
    <property type="match status" value="1"/>
</dbReference>
<dbReference type="GO" id="GO:0004190">
    <property type="term" value="F:aspartic-type endopeptidase activity"/>
    <property type="evidence" value="ECO:0007669"/>
    <property type="project" value="UniProtKB-KW"/>
</dbReference>
<dbReference type="InterPro" id="IPR033121">
    <property type="entry name" value="PEPTIDASE_A1"/>
</dbReference>
<evidence type="ECO:0000256" key="7">
    <source>
        <dbReference type="ARBA" id="ARBA00022801"/>
    </source>
</evidence>
<feature type="chain" id="PRO_5040394266" description="Peptidase A1 domain-containing protein" evidence="13">
    <location>
        <begin position="16"/>
        <end position="389"/>
    </location>
</feature>
<dbReference type="PANTHER" id="PTHR47966">
    <property type="entry name" value="BETA-SITE APP-CLEAVING ENZYME, ISOFORM A-RELATED"/>
    <property type="match status" value="1"/>
</dbReference>
<feature type="domain" description="Peptidase A1" evidence="14">
    <location>
        <begin position="71"/>
        <end position="384"/>
    </location>
</feature>
<feature type="disulfide bond" evidence="11">
    <location>
        <begin position="102"/>
        <end position="106"/>
    </location>
</feature>
<keyword evidence="3" id="KW-0964">Secreted</keyword>
<evidence type="ECO:0000256" key="1">
    <source>
        <dbReference type="ARBA" id="ARBA00004613"/>
    </source>
</evidence>
<dbReference type="Proteomes" id="UP001152747">
    <property type="component" value="Unassembled WGS sequence"/>
</dbReference>
<evidence type="ECO:0000256" key="12">
    <source>
        <dbReference type="RuleBase" id="RU000454"/>
    </source>
</evidence>
<dbReference type="Pfam" id="PF00026">
    <property type="entry name" value="Asp"/>
    <property type="match status" value="1"/>
</dbReference>
<evidence type="ECO:0000256" key="13">
    <source>
        <dbReference type="SAM" id="SignalP"/>
    </source>
</evidence>
<evidence type="ECO:0000256" key="3">
    <source>
        <dbReference type="ARBA" id="ARBA00022525"/>
    </source>
</evidence>
<keyword evidence="16" id="KW-1185">Reference proteome</keyword>
<keyword evidence="9" id="KW-0325">Glycoprotein</keyword>
<comment type="subcellular location">
    <subcellularLocation>
        <location evidence="1">Secreted</location>
    </subcellularLocation>
</comment>
<name>A0A9P1IYF9_9PELO</name>
<evidence type="ECO:0000256" key="10">
    <source>
        <dbReference type="PIRSR" id="PIRSR601461-1"/>
    </source>
</evidence>
<evidence type="ECO:0000256" key="6">
    <source>
        <dbReference type="ARBA" id="ARBA00022750"/>
    </source>
</evidence>
<dbReference type="Gene3D" id="2.40.70.10">
    <property type="entry name" value="Acid Proteases"/>
    <property type="match status" value="2"/>
</dbReference>
<feature type="active site" evidence="10">
    <location>
        <position position="277"/>
    </location>
</feature>
<evidence type="ECO:0000256" key="5">
    <source>
        <dbReference type="ARBA" id="ARBA00022729"/>
    </source>
</evidence>
<evidence type="ECO:0000256" key="9">
    <source>
        <dbReference type="ARBA" id="ARBA00023180"/>
    </source>
</evidence>
<reference evidence="15" key="1">
    <citation type="submission" date="2022-11" db="EMBL/GenBank/DDBJ databases">
        <authorList>
            <person name="Kikuchi T."/>
        </authorList>
    </citation>
    <scope>NUCLEOTIDE SEQUENCE</scope>
    <source>
        <strain evidence="15">PS1010</strain>
    </source>
</reference>
<evidence type="ECO:0000313" key="16">
    <source>
        <dbReference type="Proteomes" id="UP001152747"/>
    </source>
</evidence>
<keyword evidence="5 13" id="KW-0732">Signal</keyword>
<dbReference type="FunFam" id="2.40.70.10:FF:000052">
    <property type="entry name" value="ASpartyl Protease"/>
    <property type="match status" value="1"/>
</dbReference>
<dbReference type="GO" id="GO:0005576">
    <property type="term" value="C:extracellular region"/>
    <property type="evidence" value="ECO:0007669"/>
    <property type="project" value="UniProtKB-SubCell"/>
</dbReference>
<dbReference type="GO" id="GO:0005764">
    <property type="term" value="C:lysosome"/>
    <property type="evidence" value="ECO:0007669"/>
    <property type="project" value="TreeGrafter"/>
</dbReference>
<dbReference type="SUPFAM" id="SSF50630">
    <property type="entry name" value="Acid proteases"/>
    <property type="match status" value="1"/>
</dbReference>
<evidence type="ECO:0000313" key="15">
    <source>
        <dbReference type="EMBL" id="CAI5452489.1"/>
    </source>
</evidence>
<dbReference type="AlphaFoldDB" id="A0A9P1IYF9"/>
<dbReference type="PANTHER" id="PTHR47966:SF16">
    <property type="entry name" value="ASPARTIC PROTEASE 6"/>
    <property type="match status" value="1"/>
</dbReference>
<proteinExistence type="inferred from homology"/>
<evidence type="ECO:0000256" key="4">
    <source>
        <dbReference type="ARBA" id="ARBA00022670"/>
    </source>
</evidence>
<dbReference type="InterPro" id="IPR001969">
    <property type="entry name" value="Aspartic_peptidase_AS"/>
</dbReference>
<keyword evidence="8 11" id="KW-1015">Disulfide bond</keyword>